<dbReference type="InterPro" id="IPR010562">
    <property type="entry name" value="Haemolymph_juvenile_hormone-bd"/>
</dbReference>
<dbReference type="FunFam" id="3.15.10.30:FF:000001">
    <property type="entry name" value="Takeout-like protein 1"/>
    <property type="match status" value="1"/>
</dbReference>
<dbReference type="InterPro" id="IPR038606">
    <property type="entry name" value="To_sf"/>
</dbReference>
<evidence type="ECO:0000313" key="6">
    <source>
        <dbReference type="Proteomes" id="UP001652700"/>
    </source>
</evidence>
<feature type="chain" id="PRO_5027710316" evidence="4">
    <location>
        <begin position="21"/>
        <end position="246"/>
    </location>
</feature>
<organism evidence="7">
    <name type="scientific">Diabrotica virgifera virgifera</name>
    <name type="common">western corn rootworm</name>
    <dbReference type="NCBI Taxonomy" id="50390"/>
    <lineage>
        <taxon>Eukaryota</taxon>
        <taxon>Metazoa</taxon>
        <taxon>Ecdysozoa</taxon>
        <taxon>Arthropoda</taxon>
        <taxon>Hexapoda</taxon>
        <taxon>Insecta</taxon>
        <taxon>Pterygota</taxon>
        <taxon>Neoptera</taxon>
        <taxon>Endopterygota</taxon>
        <taxon>Coleoptera</taxon>
        <taxon>Polyphaga</taxon>
        <taxon>Cucujiformia</taxon>
        <taxon>Chrysomeloidea</taxon>
        <taxon>Chrysomelidae</taxon>
        <taxon>Galerucinae</taxon>
        <taxon>Diabroticina</taxon>
        <taxon>Diabroticites</taxon>
        <taxon>Diabrotica</taxon>
    </lineage>
</organism>
<evidence type="ECO:0000313" key="7">
    <source>
        <dbReference type="RefSeq" id="XP_028132074.1"/>
    </source>
</evidence>
<feature type="signal peptide" evidence="4">
    <location>
        <begin position="1"/>
        <end position="20"/>
    </location>
</feature>
<evidence type="ECO:0000256" key="2">
    <source>
        <dbReference type="ARBA" id="ARBA00023108"/>
    </source>
</evidence>
<keyword evidence="1 4" id="KW-0732">Signal</keyword>
<protein>
    <submittedName>
        <fullName evidence="7">Uncharacterized protein LOC114327603</fullName>
    </submittedName>
</protein>
<keyword evidence="6" id="KW-1185">Reference proteome</keyword>
<name>A0A6P7F8E6_DIAVI</name>
<gene>
    <name evidence="7" type="primary">LOC114327603</name>
</gene>
<dbReference type="GeneID" id="114327603"/>
<reference evidence="7" key="1">
    <citation type="submission" date="2025-04" db="UniProtKB">
        <authorList>
            <consortium name="RefSeq"/>
        </authorList>
    </citation>
    <scope>IDENTIFICATION</scope>
    <source>
        <tissue evidence="7">Whole insect</tissue>
    </source>
</reference>
<sequence>MIMKIIYVILGIIFLGCVECKKLPSFVEQCYYDQSMEECIIRNINKLKPQFKNGIPELGIPSLNPLKAPGVTLVSDRNMKLVLKNVNIYNIDQFELKDFKHYRHNLTDYFEYYLPKIELRSDYILKGQFLLFNLDTSGKSFITLDGVHAKHFVKIQRVMKHGELYLKINKTETTIEVGDIHIQFDDLFKNNPELSDSANKLVSENAKSLLPDMEMVPRLFAEIVGSLLEKVYNKFSLNELLPTRPQ</sequence>
<dbReference type="OrthoDB" id="7419171at2759"/>
<dbReference type="PANTHER" id="PTHR11008">
    <property type="entry name" value="PROTEIN TAKEOUT-LIKE PROTEIN"/>
    <property type="match status" value="1"/>
</dbReference>
<evidence type="ECO:0000256" key="1">
    <source>
        <dbReference type="ARBA" id="ARBA00022729"/>
    </source>
</evidence>
<dbReference type="PANTHER" id="PTHR11008:SF41">
    <property type="entry name" value="RE70318P"/>
    <property type="match status" value="1"/>
</dbReference>
<dbReference type="SMART" id="SM00700">
    <property type="entry name" value="JHBP"/>
    <property type="match status" value="1"/>
</dbReference>
<dbReference type="Gene3D" id="3.15.10.30">
    <property type="entry name" value="Haemolymph juvenile hormone binding protein"/>
    <property type="match status" value="1"/>
</dbReference>
<dbReference type="EnsemblMetazoa" id="XM_028276273.2">
    <property type="protein sequence ID" value="XP_028132074.1"/>
    <property type="gene ID" value="LOC114327603"/>
</dbReference>
<evidence type="ECO:0000256" key="3">
    <source>
        <dbReference type="ARBA" id="ARBA00060902"/>
    </source>
</evidence>
<proteinExistence type="inferred from homology"/>
<dbReference type="Proteomes" id="UP001652700">
    <property type="component" value="Unplaced"/>
</dbReference>
<dbReference type="GO" id="GO:0007623">
    <property type="term" value="P:circadian rhythm"/>
    <property type="evidence" value="ECO:0007669"/>
    <property type="project" value="UniProtKB-ARBA"/>
</dbReference>
<comment type="similarity">
    <text evidence="3">Belongs to the TO family.</text>
</comment>
<keyword evidence="2" id="KW-0090">Biological rhythms</keyword>
<evidence type="ECO:0000313" key="5">
    <source>
        <dbReference type="EnsemblMetazoa" id="XP_028132074.1"/>
    </source>
</evidence>
<dbReference type="RefSeq" id="XP_028132074.1">
    <property type="nucleotide sequence ID" value="XM_028276273.1"/>
</dbReference>
<reference evidence="5" key="2">
    <citation type="submission" date="2025-05" db="UniProtKB">
        <authorList>
            <consortium name="EnsemblMetazoa"/>
        </authorList>
    </citation>
    <scope>IDENTIFICATION</scope>
</reference>
<dbReference type="Pfam" id="PF06585">
    <property type="entry name" value="JHBP"/>
    <property type="match status" value="1"/>
</dbReference>
<dbReference type="AlphaFoldDB" id="A0A6P7F8E6"/>
<dbReference type="GO" id="GO:0005615">
    <property type="term" value="C:extracellular space"/>
    <property type="evidence" value="ECO:0007669"/>
    <property type="project" value="TreeGrafter"/>
</dbReference>
<dbReference type="PROSITE" id="PS51257">
    <property type="entry name" value="PROKAR_LIPOPROTEIN"/>
    <property type="match status" value="1"/>
</dbReference>
<accession>A0A6P7F8E6</accession>
<dbReference type="InParanoid" id="A0A6P7F8E6"/>
<evidence type="ECO:0000256" key="4">
    <source>
        <dbReference type="SAM" id="SignalP"/>
    </source>
</evidence>
<dbReference type="KEGG" id="dvv:114327603"/>